<keyword evidence="3" id="KW-1185">Reference proteome</keyword>
<gene>
    <name evidence="2" type="ORF">AS180_17220</name>
</gene>
<evidence type="ECO:0000313" key="3">
    <source>
        <dbReference type="Proteomes" id="UP000053681"/>
    </source>
</evidence>
<dbReference type="EMBL" id="LNQP01000071">
    <property type="protein sequence ID" value="KSU86678.1"/>
    <property type="molecule type" value="Genomic_DNA"/>
</dbReference>
<sequence>MNPDNTFKEFLGGKIDLFARGSFQMFTFLILFSPLFTHMFKENVLLYVMFSLLITINNLGVEFFSIKKRGPEPKKYMLLFLSISLPIDILLLCLFYVLG</sequence>
<accession>A0A0V8JI23</accession>
<evidence type="ECO:0000313" key="2">
    <source>
        <dbReference type="EMBL" id="KSU86678.1"/>
    </source>
</evidence>
<feature type="transmembrane region" description="Helical" evidence="1">
    <location>
        <begin position="44"/>
        <end position="64"/>
    </location>
</feature>
<dbReference type="RefSeq" id="WP_025908859.1">
    <property type="nucleotide sequence ID" value="NZ_KQ758686.1"/>
</dbReference>
<keyword evidence="1" id="KW-0812">Transmembrane</keyword>
<proteinExistence type="predicted"/>
<dbReference type="AlphaFoldDB" id="A0A0V8JI23"/>
<organism evidence="2 3">
    <name type="scientific">Priestia veravalensis</name>
    <dbReference type="NCBI Taxonomy" id="1414648"/>
    <lineage>
        <taxon>Bacteria</taxon>
        <taxon>Bacillati</taxon>
        <taxon>Bacillota</taxon>
        <taxon>Bacilli</taxon>
        <taxon>Bacillales</taxon>
        <taxon>Bacillaceae</taxon>
        <taxon>Priestia</taxon>
    </lineage>
</organism>
<feature type="transmembrane region" description="Helical" evidence="1">
    <location>
        <begin position="17"/>
        <end position="38"/>
    </location>
</feature>
<keyword evidence="1" id="KW-1133">Transmembrane helix</keyword>
<dbReference type="Proteomes" id="UP000053681">
    <property type="component" value="Unassembled WGS sequence"/>
</dbReference>
<comment type="caution">
    <text evidence="2">The sequence shown here is derived from an EMBL/GenBank/DDBJ whole genome shotgun (WGS) entry which is preliminary data.</text>
</comment>
<protein>
    <submittedName>
        <fullName evidence="2">Uncharacterized protein</fullName>
    </submittedName>
</protein>
<evidence type="ECO:0000256" key="1">
    <source>
        <dbReference type="SAM" id="Phobius"/>
    </source>
</evidence>
<keyword evidence="1" id="KW-0472">Membrane</keyword>
<feature type="transmembrane region" description="Helical" evidence="1">
    <location>
        <begin position="76"/>
        <end position="98"/>
    </location>
</feature>
<name>A0A0V8JI23_9BACI</name>
<reference evidence="2 3" key="1">
    <citation type="submission" date="2015-11" db="EMBL/GenBank/DDBJ databases">
        <title>Bacillus caseinolyticus sp nov.</title>
        <authorList>
            <person name="Dastager S.G."/>
            <person name="Mawlankar R."/>
        </authorList>
    </citation>
    <scope>NUCLEOTIDE SEQUENCE [LARGE SCALE GENOMIC DNA]</scope>
    <source>
        <strain evidence="2 3">SGD-V-76</strain>
    </source>
</reference>